<reference evidence="1 2" key="1">
    <citation type="journal article" date="2015" name="Genome Announc.">
        <title>Draft Genome Sequences of Leptospira santarosai Strains U160, U164, and U233, Isolated from Asymptomatic Cattle.</title>
        <authorList>
            <person name="Kremer F.S."/>
            <person name="Eslabao M.R."/>
            <person name="Provisor M."/>
            <person name="Woloski R.D."/>
            <person name="Ramires O.V."/>
            <person name="Moreno L.Z."/>
            <person name="Moreno A.M."/>
            <person name="Hamond C."/>
            <person name="Lilenbaum W."/>
            <person name="Dellagostin O.A."/>
        </authorList>
    </citation>
    <scope>NUCLEOTIDE SEQUENCE [LARGE SCALE GENOMIC DNA]</scope>
    <source>
        <strain evidence="1 2">U160</strain>
    </source>
</reference>
<evidence type="ECO:0000313" key="2">
    <source>
        <dbReference type="Proteomes" id="UP000033961"/>
    </source>
</evidence>
<accession>A0A2P1QV66</accession>
<name>A0A2P1QV66_9LEPT</name>
<protein>
    <submittedName>
        <fullName evidence="1">Uncharacterized protein</fullName>
    </submittedName>
</protein>
<proteinExistence type="predicted"/>
<evidence type="ECO:0000313" key="1">
    <source>
        <dbReference type="EMBL" id="AVQ12799.1"/>
    </source>
</evidence>
<gene>
    <name evidence="1" type="ORF">XB16_2486</name>
</gene>
<sequence>MWGKAQKHS</sequence>
<dbReference type="Proteomes" id="UP000033961">
    <property type="component" value="Chromosome I"/>
</dbReference>
<organism evidence="1 2">
    <name type="scientific">Leptospira santarosai</name>
    <dbReference type="NCBI Taxonomy" id="28183"/>
    <lineage>
        <taxon>Bacteria</taxon>
        <taxon>Pseudomonadati</taxon>
        <taxon>Spirochaetota</taxon>
        <taxon>Spirochaetia</taxon>
        <taxon>Leptospirales</taxon>
        <taxon>Leptospiraceae</taxon>
        <taxon>Leptospira</taxon>
    </lineage>
</organism>
<dbReference type="EMBL" id="CP027843">
    <property type="protein sequence ID" value="AVQ12799.1"/>
    <property type="molecule type" value="Genomic_DNA"/>
</dbReference>